<dbReference type="PANTHER" id="PTHR19376">
    <property type="entry name" value="DNA-DIRECTED RNA POLYMERASE"/>
    <property type="match status" value="1"/>
</dbReference>
<reference evidence="12" key="1">
    <citation type="submission" date="2019-11" db="EMBL/GenBank/DDBJ databases">
        <title>The Chloroplast Genome of the Green Alga Stigeoclonium polyrhizum.</title>
        <authorList>
            <person name="Liu B."/>
        </authorList>
    </citation>
    <scope>NUCLEOTIDE SEQUENCE</scope>
</reference>
<sequence>MNSCYYFSFVIIFIGKHMLLISNIPQNFSSFPWKKLAKFKNIDSTRGFATAKQVSMKYGSKTFCLERMSVFWIKKPMLFTFSKERNSSLFAGNKSEYLDTFRDPGKFQEIKLITLRLASPETIRRWAETRLPTGKVVGLVHNANTLHHNTLKPLKGGLFCERIFGPTKDFQCACGIQKEKNFSRITNTRFFCLKCDVEYTWSLKRRYQLGYIRLVSPVAHLWYVKETPSFIAVLLDMKRKTLDSVIYCSSTLTINSSIYQSQFYPAKKMADLWYFYLGNREYFQGREATSKIEVGKGQSPFPTSIGSEIGTISEVDNDIFNTDIYQNFFWLNNKRENIFFEKVVSFLKEQKELVNRSKLGPNSNLKLQKIVSAKSLASFLLVKKRKLNFNKIQKNSEILVLSSNLFARLKIGISCRSGKYAARKKKEIFHISQKKIQKFKNPFKKSAVFLNDFATESIFLTRSNNSFDIAPTLPNYKYCVEYLGKDKRGYHPLVDPSNFTFVLNWSNFWTIAYKIANKQIGVRWRLEDIHIRQLTKKLLLYSQPLRQKEFLLLFYAKKTSKLFKNSTKFFYSFKTLFVKAKFTDRQQSKKKQPGVNNEFQRKIAALFFFSIGKKFPMVGLFRNKLQQSAYPFNDLGNQKYFPAEFATDLCNQGGKGQSPFSFSHFEQIKNAENRTLRSTSKSERFETQFNFDKFVLKTNRLHFSLTTFPVFLNMLMYLFQSRGEHLSKHGTEIRKETILLYILIRKLKSILKYWSLFKNFIIFQNLLLKNNYCLQKQLGNLTEQKVSFKNVIKNSAQSFSKFFLFFVSTNRNTLCWQSEGRGSGTSHPSSFQSRDQIVPAEKIGSVEKSGGEKGQSPFSDTATVFLAKLKKKEIGDFRGRSRRPWKYGIFPRQKSKIFFEDLCKPFCYRRIPEVDFWCFCRRDNESTVRKLKITSKSFFQHRKISQAYLSFGAETKCLNWSLLTDLVNPSDLQAEISDLRTDLQRSYKNFEKFCFWSNQQQFVFSQIVQSWEKQWGKEISVPYFSDPNRSSQDPENFEKNDLGPFYFSQSLLAKNTFNFFRNKSLVLEKSFLLFNYFTKISPSNKYVFLKSSFKPFVGFCLGNMEYFRGRSVRKRTKSFSSKKEAKLLFTRWERKRTKSFFSSGFCNRADASSIRLRKNQFKKYFFQREFAFSLCVKIFQQLKVYKHNSTKISSITKTVASQFRKLEESHFEPTQRKLLLIQKSQSAALWILNSNKTVKNIDEIIVLDSNIQSNTLLNYSTRYFLGNIKSFNDLDFQTEVNISEKNIFLNSLADNLTLLVSKLNNTLVQILLENKFFSVMTLTHTINNMKIFNKSFYSKWFFWDWKKEFNYTSISEIFYISAFLITSVSTVQNIFGSSKFVKNDFTNSQAKHEHSLFDIFSNQVVKLNLTKNWNYFSPNGVFKKGEKRTLHSKRLVLPVFEKMTFLSEHFSFHFYLGFFKKLINFEKLNISLKLFNKFFLLKTHFSYLKKIKSLYIENYKNLTICLKTLSLVQDTKNYVDKVIYFPFMKTGYVKFFSPLYFGNRSFFSNQPTKYSFLKRQILVNKQLVYQLVYKLKISRENPLILHRHFLKLNQKNKNYKFSFYDFVKVEKIGNVFEAQKTQPRIYIRFPKSNTNLLNLRKQYASLRSAPRLYNNIYVLSNRYFWDLDDDLQTFLYYFNEPTSPLDVCIPTYSERLLKSNLFREPPPVLGGGLIQKFLGEFHPTECSKILMVLEKSLKIVNILLKSCDDFLEARTLRLKRNYILRRLKYIRSGSYKFTDDFLRLSFNKQSSTSPNRSDFAPNLVPIIPASENEVANKVKSSNQTFSIKTSPSNRTFKLKNLRSFLKESRPEWMVLSLLPVLPPDLRPILQIGNQVAASDLNRLYQKVIYRNERLKRFLKDSTSTNSPQIKFAYRLLQEAVDNLIDNGKGKGSAETDNRGLPLKSLTELLKGKKGRFRQNLLGKRVDYSGRSVIVVGPRLRLHECGLPKEMAIELFLPFLIQKIFQSGKAATILGAKLLLKTDPTQTWEFLTMVMRENPVLLNRAPTLHRFGFQAFQPRLVEGKAILLHPLVCPAFNADFDGDQMAVHVPITAEAKVEAWKLMLARNHLLSASTGEGMLLPSQDMVLGCYYLTATNPKLYKKNSFLQQYNYVFTSIEEVLQAYESQKINLHSFIWLRWNGKFQTNLNNEKLIELQISLKGQIAKIFQTYVIYTDPSAVVQSRFIKTTPGRVLFYNFIFNDLRN</sequence>
<keyword evidence="9" id="KW-0479">Metal-binding</keyword>
<evidence type="ECO:0000313" key="12">
    <source>
        <dbReference type="EMBL" id="QIZ74222.1"/>
    </source>
</evidence>
<evidence type="ECO:0000256" key="10">
    <source>
        <dbReference type="RuleBase" id="RU004279"/>
    </source>
</evidence>
<keyword evidence="12" id="KW-0150">Chloroplast</keyword>
<keyword evidence="5 9" id="KW-0808">Transferase</keyword>
<dbReference type="InterPro" id="IPR045867">
    <property type="entry name" value="DNA-dir_RpoC_beta_prime"/>
</dbReference>
<dbReference type="InterPro" id="IPR000722">
    <property type="entry name" value="RNA_pol_asu"/>
</dbReference>
<protein>
    <recommendedName>
        <fullName evidence="9">DNA-directed RNA polymerase subunit beta'</fullName>
        <ecNumber evidence="9">2.7.7.6</ecNumber>
    </recommendedName>
    <alternativeName>
        <fullName evidence="9">PEP</fullName>
    </alternativeName>
    <alternativeName>
        <fullName evidence="9">Plastid-encoded RNA polymerase subunit beta'</fullName>
        <shortName evidence="9">RNA polymerase subunit beta'</shortName>
    </alternativeName>
</protein>
<dbReference type="GO" id="GO:0008270">
    <property type="term" value="F:zinc ion binding"/>
    <property type="evidence" value="ECO:0007669"/>
    <property type="project" value="UniProtKB-UniRule"/>
</dbReference>
<dbReference type="SMART" id="SM00663">
    <property type="entry name" value="RPOLA_N"/>
    <property type="match status" value="1"/>
</dbReference>
<feature type="binding site" evidence="9">
    <location>
        <position position="2078"/>
    </location>
    <ligand>
        <name>Mg(2+)</name>
        <dbReference type="ChEBI" id="CHEBI:18420"/>
    </ligand>
</feature>
<dbReference type="SUPFAM" id="SSF64484">
    <property type="entry name" value="beta and beta-prime subunits of DNA dependent RNA-polymerase"/>
    <property type="match status" value="2"/>
</dbReference>
<dbReference type="InterPro" id="IPR044893">
    <property type="entry name" value="RNA_pol_Rpb1_clamp_domain"/>
</dbReference>
<keyword evidence="9" id="KW-0862">Zinc</keyword>
<dbReference type="Pfam" id="PF04997">
    <property type="entry name" value="RNA_pol_Rpb1_1"/>
    <property type="match status" value="2"/>
</dbReference>
<feature type="domain" description="RNA polymerase N-terminal" evidence="11">
    <location>
        <begin position="1851"/>
        <end position="2132"/>
    </location>
</feature>
<dbReference type="InterPro" id="IPR007080">
    <property type="entry name" value="RNA_pol_Rpb1_1"/>
</dbReference>
<feature type="binding site" evidence="9">
    <location>
        <position position="2080"/>
    </location>
    <ligand>
        <name>Mg(2+)</name>
        <dbReference type="ChEBI" id="CHEBI:18420"/>
    </ligand>
</feature>
<name>A0A6H1U5R4_9CHLO</name>
<evidence type="ECO:0000256" key="8">
    <source>
        <dbReference type="ARBA" id="ARBA00048552"/>
    </source>
</evidence>
<feature type="binding site" evidence="9">
    <location>
        <position position="2082"/>
    </location>
    <ligand>
        <name>Mg(2+)</name>
        <dbReference type="ChEBI" id="CHEBI:18420"/>
    </ligand>
</feature>
<geneLocation type="chloroplast" evidence="12"/>
<dbReference type="InterPro" id="IPR042102">
    <property type="entry name" value="RNA_pol_Rpb1_3_sf"/>
</dbReference>
<proteinExistence type="inferred from homology"/>
<dbReference type="InterPro" id="IPR006592">
    <property type="entry name" value="RNA_pol_N"/>
</dbReference>
<dbReference type="Gene3D" id="1.10.40.90">
    <property type="match status" value="1"/>
</dbReference>
<feature type="binding site" evidence="9">
    <location>
        <position position="192"/>
    </location>
    <ligand>
        <name>Zn(2+)</name>
        <dbReference type="ChEBI" id="CHEBI:29105"/>
    </ligand>
</feature>
<evidence type="ECO:0000256" key="2">
    <source>
        <dbReference type="ARBA" id="ARBA00007207"/>
    </source>
</evidence>
<dbReference type="Gene3D" id="1.10.274.100">
    <property type="entry name" value="RNA polymerase Rpb1, domain 3"/>
    <property type="match status" value="1"/>
</dbReference>
<comment type="function">
    <text evidence="1 9 10">DNA-dependent RNA polymerase catalyzes the transcription of DNA into RNA using the four ribonucleoside triphosphates as substrates.</text>
</comment>
<comment type="catalytic activity">
    <reaction evidence="8 9 10">
        <text>RNA(n) + a ribonucleoside 5'-triphosphate = RNA(n+1) + diphosphate</text>
        <dbReference type="Rhea" id="RHEA:21248"/>
        <dbReference type="Rhea" id="RHEA-COMP:14527"/>
        <dbReference type="Rhea" id="RHEA-COMP:17342"/>
        <dbReference type="ChEBI" id="CHEBI:33019"/>
        <dbReference type="ChEBI" id="CHEBI:61557"/>
        <dbReference type="ChEBI" id="CHEBI:140395"/>
        <dbReference type="EC" id="2.7.7.6"/>
    </reaction>
</comment>
<evidence type="ECO:0000256" key="7">
    <source>
        <dbReference type="ARBA" id="ARBA00023163"/>
    </source>
</evidence>
<dbReference type="GO" id="GO:0000287">
    <property type="term" value="F:magnesium ion binding"/>
    <property type="evidence" value="ECO:0007669"/>
    <property type="project" value="UniProtKB-UniRule"/>
</dbReference>
<dbReference type="EMBL" id="MN701587">
    <property type="protein sequence ID" value="QIZ74222.1"/>
    <property type="molecule type" value="Genomic_DNA"/>
</dbReference>
<dbReference type="RefSeq" id="YP_009773761.1">
    <property type="nucleotide sequence ID" value="NC_047431.1"/>
</dbReference>
<dbReference type="PANTHER" id="PTHR19376:SF54">
    <property type="entry name" value="DNA-DIRECTED RNA POLYMERASE SUBUNIT BETA"/>
    <property type="match status" value="1"/>
</dbReference>
<comment type="cofactor">
    <cofactor evidence="9">
        <name>Mg(2+)</name>
        <dbReference type="ChEBI" id="CHEBI:18420"/>
    </cofactor>
    <text evidence="9">Binds 1 Mg(2+) ion per subunit.</text>
</comment>
<feature type="binding site" evidence="9">
    <location>
        <position position="172"/>
    </location>
    <ligand>
        <name>Zn(2+)</name>
        <dbReference type="ChEBI" id="CHEBI:29105"/>
    </ligand>
</feature>
<evidence type="ECO:0000256" key="9">
    <source>
        <dbReference type="HAMAP-Rule" id="MF_01323"/>
    </source>
</evidence>
<dbReference type="InterPro" id="IPR034678">
    <property type="entry name" value="RNApol_RpoC1"/>
</dbReference>
<keyword evidence="3 9" id="KW-0240">DNA-directed RNA polymerase</keyword>
<organism evidence="12">
    <name type="scientific">Chaetophoropsis polyrhiza</name>
    <dbReference type="NCBI Taxonomy" id="2079440"/>
    <lineage>
        <taxon>Eukaryota</taxon>
        <taxon>Viridiplantae</taxon>
        <taxon>Chlorophyta</taxon>
        <taxon>core chlorophytes</taxon>
        <taxon>Chlorophyceae</taxon>
        <taxon>OCC clade</taxon>
        <taxon>Chaetophorales</taxon>
        <taxon>Chaetophoraceae</taxon>
        <taxon>Chaetophoropsis</taxon>
    </lineage>
</organism>
<dbReference type="Pfam" id="PF00623">
    <property type="entry name" value="RNA_pol_Rpb1_2"/>
    <property type="match status" value="1"/>
</dbReference>
<dbReference type="GO" id="GO:0006351">
    <property type="term" value="P:DNA-templated transcription"/>
    <property type="evidence" value="ECO:0007669"/>
    <property type="project" value="UniProtKB-UniRule"/>
</dbReference>
<keyword evidence="4 12" id="KW-0934">Plastid</keyword>
<keyword evidence="9" id="KW-0460">Magnesium</keyword>
<feature type="binding site" evidence="9">
    <location>
        <position position="174"/>
    </location>
    <ligand>
        <name>Zn(2+)</name>
        <dbReference type="ChEBI" id="CHEBI:29105"/>
    </ligand>
</feature>
<comment type="subcellular location">
    <subcellularLocation>
        <location evidence="9">Plastid</location>
        <location evidence="9">Chloroplast</location>
    </subcellularLocation>
</comment>
<evidence type="ECO:0000256" key="6">
    <source>
        <dbReference type="ARBA" id="ARBA00022695"/>
    </source>
</evidence>
<accession>A0A6H1U5R4</accession>
<dbReference type="HAMAP" id="MF_01323">
    <property type="entry name" value="RNApol_bact_RpoC1"/>
    <property type="match status" value="1"/>
</dbReference>
<evidence type="ECO:0000256" key="3">
    <source>
        <dbReference type="ARBA" id="ARBA00022478"/>
    </source>
</evidence>
<dbReference type="GO" id="GO:0000428">
    <property type="term" value="C:DNA-directed RNA polymerase complex"/>
    <property type="evidence" value="ECO:0007669"/>
    <property type="project" value="UniProtKB-KW"/>
</dbReference>
<dbReference type="GO" id="GO:0003899">
    <property type="term" value="F:DNA-directed RNA polymerase activity"/>
    <property type="evidence" value="ECO:0007669"/>
    <property type="project" value="UniProtKB-UniRule"/>
</dbReference>
<dbReference type="EC" id="2.7.7.6" evidence="9"/>
<comment type="cofactor">
    <cofactor evidence="9">
        <name>Zn(2+)</name>
        <dbReference type="ChEBI" id="CHEBI:29105"/>
    </cofactor>
    <text evidence="9">Binds 1 Zn(2+) ion per subunit.</text>
</comment>
<comment type="similarity">
    <text evidence="2 9">Belongs to the RNA polymerase beta' chain family. RpoC1 subfamily.</text>
</comment>
<feature type="binding site" evidence="9">
    <location>
        <position position="195"/>
    </location>
    <ligand>
        <name>Zn(2+)</name>
        <dbReference type="ChEBI" id="CHEBI:29105"/>
    </ligand>
</feature>
<dbReference type="Gene3D" id="4.10.860.120">
    <property type="entry name" value="RNA polymerase II, clamp domain"/>
    <property type="match status" value="1"/>
</dbReference>
<evidence type="ECO:0000256" key="1">
    <source>
        <dbReference type="ARBA" id="ARBA00004026"/>
    </source>
</evidence>
<keyword evidence="6 9" id="KW-0548">Nucleotidyltransferase</keyword>
<dbReference type="Pfam" id="PF04983">
    <property type="entry name" value="RNA_pol_Rpb1_3"/>
    <property type="match status" value="1"/>
</dbReference>
<gene>
    <name evidence="9 12" type="primary">rpoC1</name>
</gene>
<dbReference type="GO" id="GO:0009507">
    <property type="term" value="C:chloroplast"/>
    <property type="evidence" value="ECO:0007669"/>
    <property type="project" value="UniProtKB-SubCell"/>
</dbReference>
<comment type="subunit">
    <text evidence="9">In plastids the minimal PEP RNA polymerase catalytic core is composed of four subunits: alpha, beta, beta', and beta''. When a (nuclear-encoded) sigma factor is associated with the core the holoenzyme is formed, which can initiate transcription.</text>
</comment>
<dbReference type="GeneID" id="54595847"/>
<evidence type="ECO:0000256" key="4">
    <source>
        <dbReference type="ARBA" id="ARBA00022640"/>
    </source>
</evidence>
<evidence type="ECO:0000259" key="11">
    <source>
        <dbReference type="SMART" id="SM00663"/>
    </source>
</evidence>
<dbReference type="Gene3D" id="2.40.40.20">
    <property type="match status" value="1"/>
</dbReference>
<dbReference type="InterPro" id="IPR007066">
    <property type="entry name" value="RNA_pol_Rpb1_3"/>
</dbReference>
<keyword evidence="7 9" id="KW-0804">Transcription</keyword>
<evidence type="ECO:0000256" key="5">
    <source>
        <dbReference type="ARBA" id="ARBA00022679"/>
    </source>
</evidence>
<dbReference type="GO" id="GO:0003677">
    <property type="term" value="F:DNA binding"/>
    <property type="evidence" value="ECO:0007669"/>
    <property type="project" value="UniProtKB-UniRule"/>
</dbReference>